<gene>
    <name evidence="1" type="ORF">GCM10010328_27850</name>
</gene>
<name>A0ABQ3BN86_9ACTN</name>
<evidence type="ECO:0000313" key="1">
    <source>
        <dbReference type="EMBL" id="GGZ51621.1"/>
    </source>
</evidence>
<accession>A0ABQ3BN86</accession>
<dbReference type="EMBL" id="BMUW01000004">
    <property type="protein sequence ID" value="GGZ51621.1"/>
    <property type="molecule type" value="Genomic_DNA"/>
</dbReference>
<evidence type="ECO:0008006" key="3">
    <source>
        <dbReference type="Google" id="ProtNLM"/>
    </source>
</evidence>
<evidence type="ECO:0000313" key="2">
    <source>
        <dbReference type="Proteomes" id="UP000624183"/>
    </source>
</evidence>
<dbReference type="Proteomes" id="UP000624183">
    <property type="component" value="Unassembled WGS sequence"/>
</dbReference>
<reference evidence="2" key="1">
    <citation type="journal article" date="2019" name="Int. J. Syst. Evol. Microbiol.">
        <title>The Global Catalogue of Microorganisms (GCM) 10K type strain sequencing project: providing services to taxonomists for standard genome sequencing and annotation.</title>
        <authorList>
            <consortium name="The Broad Institute Genomics Platform"/>
            <consortium name="The Broad Institute Genome Sequencing Center for Infectious Disease"/>
            <person name="Wu L."/>
            <person name="Ma J."/>
        </authorList>
    </citation>
    <scope>NUCLEOTIDE SEQUENCE [LARGE SCALE GENOMIC DNA]</scope>
    <source>
        <strain evidence="2">JCM 4602</strain>
    </source>
</reference>
<protein>
    <recommendedName>
        <fullName evidence="3">DUF222 domain-containing protein</fullName>
    </recommendedName>
</protein>
<proteinExistence type="predicted"/>
<sequence>MHDPTDLSQPDEALRQTRAIEEAGDLRQLLARIADRLTENLPDRQMRDVNRLSYARQYAEAEHGYGTDMTRAVERALLRQMPRLDDRTITRGEYALLLRARAGRTTRAERVTALQREASEAYTAARPREDQALAAVVCARIDGIASASASA</sequence>
<comment type="caution">
    <text evidence="1">The sequence shown here is derived from an EMBL/GenBank/DDBJ whole genome shotgun (WGS) entry which is preliminary data.</text>
</comment>
<organism evidence="1 2">
    <name type="scientific">Streptomyces rubiginosohelvolus</name>
    <dbReference type="NCBI Taxonomy" id="67362"/>
    <lineage>
        <taxon>Bacteria</taxon>
        <taxon>Bacillati</taxon>
        <taxon>Actinomycetota</taxon>
        <taxon>Actinomycetes</taxon>
        <taxon>Kitasatosporales</taxon>
        <taxon>Streptomycetaceae</taxon>
        <taxon>Streptomyces</taxon>
    </lineage>
</organism>
<keyword evidence="2" id="KW-1185">Reference proteome</keyword>